<evidence type="ECO:0000313" key="1">
    <source>
        <dbReference type="EMBL" id="MDV0443206.1"/>
    </source>
</evidence>
<protein>
    <submittedName>
        <fullName evidence="1">ISH3 family transposase ISMbu7</fullName>
    </submittedName>
</protein>
<dbReference type="PANTHER" id="PTHR33252">
    <property type="entry name" value="THIRD ORF IN TRANSPOSON ISC1160"/>
    <property type="match status" value="1"/>
</dbReference>
<dbReference type="PANTHER" id="PTHR33252:SF2">
    <property type="entry name" value="TRANSPOSASE IS4-LIKE DOMAIN-CONTAINING PROTEIN"/>
    <property type="match status" value="1"/>
</dbReference>
<organism evidence="1 2">
    <name type="scientific">Methanorbis rubei</name>
    <dbReference type="NCBI Taxonomy" id="3028300"/>
    <lineage>
        <taxon>Archaea</taxon>
        <taxon>Methanobacteriati</taxon>
        <taxon>Methanobacteriota</taxon>
        <taxon>Stenosarchaea group</taxon>
        <taxon>Methanomicrobia</taxon>
        <taxon>Methanomicrobiales</taxon>
        <taxon>Methanocorpusculaceae</taxon>
        <taxon>Methanorbis</taxon>
    </lineage>
</organism>
<evidence type="ECO:0000313" key="2">
    <source>
        <dbReference type="Proteomes" id="UP001283212"/>
    </source>
</evidence>
<keyword evidence="2" id="KW-1185">Reference proteome</keyword>
<sequence length="263" mass="29983">MVNWASSSSNRKIVLRSIDCSRLVVSSLDRYLYLSIQGSLDQTTILTAAVGTASQCLSLHSLGTVVQTCPCETSLRHHLSKLSLFSLESLNHWILFHSCSLLLIPGRKYQFAIDLTNDPYYGKIDEQNKDYIILGQKKKSTKKFYTYVSLYSMVRGERVTFAVFPVKVGEKTVDLVKKCIQVLREHFLKVEVLCLDRGFYAVDVFSYLQSEQIPYIVPVKKQSKQMVALLNREVPGFTPYSIGKRKKRVETIIAIDVRRGRVD</sequence>
<accession>A0AAE4MFI3</accession>
<dbReference type="EMBL" id="JAWDKB010000002">
    <property type="protein sequence ID" value="MDV0443206.1"/>
    <property type="molecule type" value="Genomic_DNA"/>
</dbReference>
<comment type="caution">
    <text evidence="1">The sequence shown here is derived from an EMBL/GenBank/DDBJ whole genome shotgun (WGS) entry which is preliminary data.</text>
</comment>
<dbReference type="Proteomes" id="UP001283212">
    <property type="component" value="Unassembled WGS sequence"/>
</dbReference>
<name>A0AAE4MFI3_9EURY</name>
<reference evidence="1 2" key="1">
    <citation type="submission" date="2023-06" db="EMBL/GenBank/DDBJ databases">
        <title>Genome sequence of Methancorpusculaceae sp. Cs1.</title>
        <authorList>
            <person name="Protasov E."/>
            <person name="Platt K."/>
            <person name="Poehlein A."/>
            <person name="Daniel R."/>
            <person name="Brune A."/>
        </authorList>
    </citation>
    <scope>NUCLEOTIDE SEQUENCE [LARGE SCALE GENOMIC DNA]</scope>
    <source>
        <strain evidence="1 2">Cs1</strain>
    </source>
</reference>
<gene>
    <name evidence="1" type="ORF">McpCs1_05740</name>
</gene>
<proteinExistence type="predicted"/>
<dbReference type="AlphaFoldDB" id="A0AAE4MFI3"/>